<dbReference type="PROSITE" id="PS50026">
    <property type="entry name" value="EGF_3"/>
    <property type="match status" value="1"/>
</dbReference>
<reference evidence="18 19" key="1">
    <citation type="journal article" date="2013" name="Genome Biol.">
        <title>Genome of Acanthamoeba castellanii highlights extensive lateral gene transfer and early evolution of tyrosine kinase signaling.</title>
        <authorList>
            <person name="Clarke M."/>
            <person name="Lohan A.J."/>
            <person name="Liu B."/>
            <person name="Lagkouvardos I."/>
            <person name="Roy S."/>
            <person name="Zafar N."/>
            <person name="Bertelli C."/>
            <person name="Schilde C."/>
            <person name="Kianianmomeni A."/>
            <person name="Burglin T.R."/>
            <person name="Frech C."/>
            <person name="Turcotte B."/>
            <person name="Kopec K.O."/>
            <person name="Synnott J.M."/>
            <person name="Choo C."/>
            <person name="Paponov I."/>
            <person name="Finkler A."/>
            <person name="Soon Heng Tan C."/>
            <person name="Hutchins A.P."/>
            <person name="Weinmeier T."/>
            <person name="Rattei T."/>
            <person name="Chu J.S."/>
            <person name="Gimenez G."/>
            <person name="Irimia M."/>
            <person name="Rigden D.J."/>
            <person name="Fitzpatrick D.A."/>
            <person name="Lorenzo-Morales J."/>
            <person name="Bateman A."/>
            <person name="Chiu C.H."/>
            <person name="Tang P."/>
            <person name="Hegemann P."/>
            <person name="Fromm H."/>
            <person name="Raoult D."/>
            <person name="Greub G."/>
            <person name="Miranda-Saavedra D."/>
            <person name="Chen N."/>
            <person name="Nash P."/>
            <person name="Ginger M.L."/>
            <person name="Horn M."/>
            <person name="Schaap P."/>
            <person name="Caler L."/>
            <person name="Loftus B."/>
        </authorList>
    </citation>
    <scope>NUCLEOTIDE SEQUENCE [LARGE SCALE GENOMIC DNA]</scope>
    <source>
        <strain evidence="18 19">Neff</strain>
    </source>
</reference>
<keyword evidence="11" id="KW-1015">Disulfide bond</keyword>
<keyword evidence="4 18" id="KW-0723">Serine/threonine-protein kinase</keyword>
<evidence type="ECO:0000256" key="1">
    <source>
        <dbReference type="ARBA" id="ARBA00004167"/>
    </source>
</evidence>
<dbReference type="Gene3D" id="3.30.200.20">
    <property type="entry name" value="Phosphorylase Kinase, domain 1"/>
    <property type="match status" value="1"/>
</dbReference>
<dbReference type="Pfam" id="PF12849">
    <property type="entry name" value="PBP_like_2"/>
    <property type="match status" value="1"/>
</dbReference>
<evidence type="ECO:0000256" key="13">
    <source>
        <dbReference type="SAM" id="MobiDB-lite"/>
    </source>
</evidence>
<evidence type="ECO:0000256" key="4">
    <source>
        <dbReference type="ARBA" id="ARBA00022527"/>
    </source>
</evidence>
<dbReference type="InterPro" id="IPR017441">
    <property type="entry name" value="Protein_kinase_ATP_BS"/>
</dbReference>
<dbReference type="EC" id="2.7.11.1" evidence="3"/>
<dbReference type="Gene3D" id="3.30.70.1230">
    <property type="entry name" value="Nucleotide cyclase"/>
    <property type="match status" value="1"/>
</dbReference>
<gene>
    <name evidence="18" type="ORF">ACA1_267080</name>
</gene>
<dbReference type="CDD" id="cd07302">
    <property type="entry name" value="CHD"/>
    <property type="match status" value="1"/>
</dbReference>
<evidence type="ECO:0000313" key="19">
    <source>
        <dbReference type="Proteomes" id="UP000011083"/>
    </source>
</evidence>
<feature type="binding site" evidence="12">
    <location>
        <position position="1434"/>
    </location>
    <ligand>
        <name>ATP</name>
        <dbReference type="ChEBI" id="CHEBI:30616"/>
    </ligand>
</feature>
<keyword evidence="14" id="KW-0812">Transmembrane</keyword>
<feature type="region of interest" description="Disordered" evidence="13">
    <location>
        <begin position="1066"/>
        <end position="1123"/>
    </location>
</feature>
<evidence type="ECO:0000259" key="15">
    <source>
        <dbReference type="PROSITE" id="PS50011"/>
    </source>
</evidence>
<feature type="domain" description="EGF-like" evidence="16">
    <location>
        <begin position="691"/>
        <end position="726"/>
    </location>
</feature>
<dbReference type="InterPro" id="IPR008271">
    <property type="entry name" value="Ser/Thr_kinase_AS"/>
</dbReference>
<dbReference type="InterPro" id="IPR011009">
    <property type="entry name" value="Kinase-like_dom_sf"/>
</dbReference>
<dbReference type="Gene3D" id="3.40.190.10">
    <property type="entry name" value="Periplasmic binding protein-like II"/>
    <property type="match status" value="4"/>
</dbReference>
<evidence type="ECO:0000256" key="3">
    <source>
        <dbReference type="ARBA" id="ARBA00012513"/>
    </source>
</evidence>
<comment type="similarity">
    <text evidence="2">Belongs to the protein kinase superfamily. TKL Ser/Thr protein kinase family.</text>
</comment>
<evidence type="ECO:0000256" key="10">
    <source>
        <dbReference type="ARBA" id="ARBA00048679"/>
    </source>
</evidence>
<dbReference type="SMART" id="SM00044">
    <property type="entry name" value="CYCc"/>
    <property type="match status" value="1"/>
</dbReference>
<dbReference type="Pfam" id="PF07714">
    <property type="entry name" value="PK_Tyr_Ser-Thr"/>
    <property type="match status" value="2"/>
</dbReference>
<dbReference type="RefSeq" id="XP_004341536.1">
    <property type="nucleotide sequence ID" value="XM_004341488.1"/>
</dbReference>
<keyword evidence="8 12" id="KW-0067">ATP-binding</keyword>
<dbReference type="PROSITE" id="PS00022">
    <property type="entry name" value="EGF_1"/>
    <property type="match status" value="1"/>
</dbReference>
<keyword evidence="14" id="KW-0472">Membrane</keyword>
<protein>
    <recommendedName>
        <fullName evidence="3">non-specific serine/threonine protein kinase</fullName>
        <ecNumber evidence="3">2.7.11.1</ecNumber>
    </recommendedName>
</protein>
<feature type="binding site" evidence="12">
    <location>
        <position position="812"/>
    </location>
    <ligand>
        <name>ATP</name>
        <dbReference type="ChEBI" id="CHEBI:30616"/>
    </ligand>
</feature>
<keyword evidence="5" id="KW-0808">Transferase</keyword>
<dbReference type="GO" id="GO:0016020">
    <property type="term" value="C:membrane"/>
    <property type="evidence" value="ECO:0007669"/>
    <property type="project" value="UniProtKB-SubCell"/>
</dbReference>
<dbReference type="VEuPathDB" id="AmoebaDB:ACA1_267080"/>
<dbReference type="PRINTS" id="PR00109">
    <property type="entry name" value="TYRKINASE"/>
</dbReference>
<evidence type="ECO:0000256" key="8">
    <source>
        <dbReference type="ARBA" id="ARBA00022840"/>
    </source>
</evidence>
<dbReference type="Gene3D" id="2.10.25.10">
    <property type="entry name" value="Laminin"/>
    <property type="match status" value="1"/>
</dbReference>
<keyword evidence="11" id="KW-0245">EGF-like domain</keyword>
<name>L8H2J0_ACACF</name>
<feature type="domain" description="Protein kinase" evidence="15">
    <location>
        <begin position="1407"/>
        <end position="1661"/>
    </location>
</feature>
<dbReference type="PANTHER" id="PTHR44329">
    <property type="entry name" value="SERINE/THREONINE-PROTEIN KINASE TNNI3K-RELATED"/>
    <property type="match status" value="1"/>
</dbReference>
<feature type="compositionally biased region" description="Low complexity" evidence="13">
    <location>
        <begin position="1066"/>
        <end position="1078"/>
    </location>
</feature>
<dbReference type="GO" id="GO:0035556">
    <property type="term" value="P:intracellular signal transduction"/>
    <property type="evidence" value="ECO:0007669"/>
    <property type="project" value="InterPro"/>
</dbReference>
<dbReference type="STRING" id="1257118.L8H2J0"/>
<keyword evidence="19" id="KW-1185">Reference proteome</keyword>
<dbReference type="OMA" id="NATICIH"/>
<dbReference type="InterPro" id="IPR029787">
    <property type="entry name" value="Nucleotide_cyclase"/>
</dbReference>
<feature type="non-terminal residue" evidence="18">
    <location>
        <position position="1"/>
    </location>
</feature>
<dbReference type="KEGG" id="acan:ACA1_267080"/>
<dbReference type="GeneID" id="14920231"/>
<organism evidence="18 19">
    <name type="scientific">Acanthamoeba castellanii (strain ATCC 30010 / Neff)</name>
    <dbReference type="NCBI Taxonomy" id="1257118"/>
    <lineage>
        <taxon>Eukaryota</taxon>
        <taxon>Amoebozoa</taxon>
        <taxon>Discosea</taxon>
        <taxon>Longamoebia</taxon>
        <taxon>Centramoebida</taxon>
        <taxon>Acanthamoebidae</taxon>
        <taxon>Acanthamoeba</taxon>
    </lineage>
</organism>
<proteinExistence type="inferred from homology"/>
<dbReference type="Pfam" id="PF23106">
    <property type="entry name" value="EGF_Teneurin"/>
    <property type="match status" value="1"/>
</dbReference>
<dbReference type="PROSITE" id="PS00108">
    <property type="entry name" value="PROTEIN_KINASE_ST"/>
    <property type="match status" value="2"/>
</dbReference>
<dbReference type="Gene3D" id="1.10.510.10">
    <property type="entry name" value="Transferase(Phosphotransferase) domain 1"/>
    <property type="match status" value="2"/>
</dbReference>
<accession>L8H2J0</accession>
<dbReference type="Proteomes" id="UP000011083">
    <property type="component" value="Unassembled WGS sequence"/>
</dbReference>
<dbReference type="PROSITE" id="PS50125">
    <property type="entry name" value="GUANYLATE_CYCLASE_2"/>
    <property type="match status" value="1"/>
</dbReference>
<dbReference type="InterPro" id="IPR024370">
    <property type="entry name" value="PBP_domain"/>
</dbReference>
<dbReference type="EMBL" id="KB007933">
    <property type="protein sequence ID" value="ELR19450.1"/>
    <property type="molecule type" value="Genomic_DNA"/>
</dbReference>
<dbReference type="FunFam" id="3.30.200.20:FF:000060">
    <property type="entry name" value="Serine/threonine-protein kinase isoform 1"/>
    <property type="match status" value="2"/>
</dbReference>
<keyword evidence="6 12" id="KW-0547">Nucleotide-binding</keyword>
<comment type="catalytic activity">
    <reaction evidence="9">
        <text>L-threonyl-[protein] + ATP = O-phospho-L-threonyl-[protein] + ADP + H(+)</text>
        <dbReference type="Rhea" id="RHEA:46608"/>
        <dbReference type="Rhea" id="RHEA-COMP:11060"/>
        <dbReference type="Rhea" id="RHEA-COMP:11605"/>
        <dbReference type="ChEBI" id="CHEBI:15378"/>
        <dbReference type="ChEBI" id="CHEBI:30013"/>
        <dbReference type="ChEBI" id="CHEBI:30616"/>
        <dbReference type="ChEBI" id="CHEBI:61977"/>
        <dbReference type="ChEBI" id="CHEBI:456216"/>
        <dbReference type="EC" id="2.7.11.1"/>
    </reaction>
</comment>
<comment type="subcellular location">
    <subcellularLocation>
        <location evidence="1">Membrane</location>
        <topology evidence="1">Single-pass membrane protein</topology>
    </subcellularLocation>
</comment>
<evidence type="ECO:0000313" key="18">
    <source>
        <dbReference type="EMBL" id="ELR19450.1"/>
    </source>
</evidence>
<evidence type="ECO:0000256" key="6">
    <source>
        <dbReference type="ARBA" id="ARBA00022741"/>
    </source>
</evidence>
<dbReference type="GO" id="GO:0004674">
    <property type="term" value="F:protein serine/threonine kinase activity"/>
    <property type="evidence" value="ECO:0007669"/>
    <property type="project" value="UniProtKB-KW"/>
</dbReference>
<feature type="transmembrane region" description="Helical" evidence="14">
    <location>
        <begin position="738"/>
        <end position="767"/>
    </location>
</feature>
<dbReference type="InterPro" id="IPR001245">
    <property type="entry name" value="Ser-Thr/Tyr_kinase_cat_dom"/>
</dbReference>
<evidence type="ECO:0000256" key="7">
    <source>
        <dbReference type="ARBA" id="ARBA00022777"/>
    </source>
</evidence>
<dbReference type="InterPro" id="IPR000719">
    <property type="entry name" value="Prot_kinase_dom"/>
</dbReference>
<dbReference type="InterPro" id="IPR051681">
    <property type="entry name" value="Ser/Thr_Kinases-Pseudokinases"/>
</dbReference>
<dbReference type="PROSITE" id="PS50011">
    <property type="entry name" value="PROTEIN_KINASE_DOM"/>
    <property type="match status" value="2"/>
</dbReference>
<evidence type="ECO:0000256" key="12">
    <source>
        <dbReference type="PROSITE-ProRule" id="PRU10141"/>
    </source>
</evidence>
<evidence type="ECO:0000256" key="5">
    <source>
        <dbReference type="ARBA" id="ARBA00022679"/>
    </source>
</evidence>
<evidence type="ECO:0000259" key="16">
    <source>
        <dbReference type="PROSITE" id="PS50026"/>
    </source>
</evidence>
<evidence type="ECO:0000256" key="11">
    <source>
        <dbReference type="PROSITE-ProRule" id="PRU00076"/>
    </source>
</evidence>
<comment type="catalytic activity">
    <reaction evidence="10">
        <text>L-seryl-[protein] + ATP = O-phospho-L-seryl-[protein] + ADP + H(+)</text>
        <dbReference type="Rhea" id="RHEA:17989"/>
        <dbReference type="Rhea" id="RHEA-COMP:9863"/>
        <dbReference type="Rhea" id="RHEA-COMP:11604"/>
        <dbReference type="ChEBI" id="CHEBI:15378"/>
        <dbReference type="ChEBI" id="CHEBI:29999"/>
        <dbReference type="ChEBI" id="CHEBI:30616"/>
        <dbReference type="ChEBI" id="CHEBI:83421"/>
        <dbReference type="ChEBI" id="CHEBI:456216"/>
        <dbReference type="EC" id="2.7.11.1"/>
    </reaction>
</comment>
<comment type="caution">
    <text evidence="11">Lacks conserved residue(s) required for the propagation of feature annotation.</text>
</comment>
<keyword evidence="14" id="KW-1133">Transmembrane helix</keyword>
<dbReference type="InterPro" id="IPR000742">
    <property type="entry name" value="EGF"/>
</dbReference>
<dbReference type="GO" id="GO:0005524">
    <property type="term" value="F:ATP binding"/>
    <property type="evidence" value="ECO:0007669"/>
    <property type="project" value="UniProtKB-UniRule"/>
</dbReference>
<dbReference type="GO" id="GO:0009190">
    <property type="term" value="P:cyclic nucleotide biosynthetic process"/>
    <property type="evidence" value="ECO:0007669"/>
    <property type="project" value="InterPro"/>
</dbReference>
<evidence type="ECO:0000256" key="14">
    <source>
        <dbReference type="SAM" id="Phobius"/>
    </source>
</evidence>
<evidence type="ECO:0000256" key="2">
    <source>
        <dbReference type="ARBA" id="ARBA00005843"/>
    </source>
</evidence>
<sequence length="1674" mass="183464">RAQTFISAAGSVQVGALILSAIQNYQEDFTLLFKQDQTAEAALQGVVAGTMDFAAMDAPYPPEWLMERNAIHLPVVGQPIVPAYNLGPDTPPNNQTLVLSVPVLADIWSGNVVFWNDSAIADLNPGVALPFQPIVLVFANDRRGSISDSFASALAYWNPAFAMSIYSTNDSLASRWSQFGSIAPRSYVVEPGEQQLGAVLAIPYSLTYTTAVFAGLASLPYAQMRNKAGATVSPSKAAVQSALVEVLDRVTSLALVVDVHNGNLSTSWPVVMFSFVTTQKHVNSSDCNWITYGQQLLAWTQLNEKAISTTEALGFVPLPLAYKRLIMDTYGLLSCNGKQTFTSKVVIGKGDNFKIGPIWTRAYPFDSNFQMTFYTETNATNALAELTANNVDFSVIDYDVAEGRSAQARREERVSSPDELSLPLVAYAIGAGYNCWFDSTQLSSYELLTAPQSLVLNLTTLADIYLGTVDRWDHAAIRELNPTLAHLLPAQNITVVLSTYDAPAITRIMTETLRNVSQTFRELVVGTGASVHFPVEDTGRVVRVDDVASALDQSAYRLAVWPQEPIRTRRYLGFADLINVRGVRVSASAATIASSLSDYRALPLTSSLTNGGGRDSWPMVSYDYFVLRTASIVNCLKARSLVDYLYWTQAYPEALALAQENSLTVPDHAEAKSRLAQVIASTTCGGAVVSSFAACVSQGAVCSDRGLCTTDGLCVCDQGFTGIHCEYLKSDSSGDSTVVLAAVLGSVIPVVVVGLVVALLVVGLVVWTRWRREKEDEWEVDMEELEMAEELGTGGFGTVHKAVWKGTEVAVKMMITSTNAAATRELERSFKEEVRVMTALRHPNVVLFMAACTKPPKMCIVMEFMALGSLFDLLHNELVPDIPFSLRVKIAYQAAKGMHFLHSSGIVHRDLKSLNLLLDSKWNVKVSDFGLTQSKEQLARQDHNNRQAEGSLHWMAPEVLNEAHEIDFMLADVYAFGIILWELLTREQPYYGMTPAAIAVAVIRDHARPPLPKEEDMDAATPIEYIELMKNAWHADPAIRPSFLQDMKMQETMTRLSAMGENGSWLSSMTSSSTQSFSDRMTAVGGSHSSSLSRRSICSTSSSGEGGSRSKDSGTLPAAASGGVRAPEGEVTIVFSDITRAASLWEFNADAMRDATLLHNALLRELLTKHRGYEVVFLRDRISGEGSFCMAFASTLDAVEWCMAAQQALLDGVEWPKALLDHPGAAEEWDDIHERAIYRGLRVRMGVHVGQPRMIRDPKTRRVEYIGPVVNAAARITAITNGGQIVISREAKLKLKGSALGEERSRYINLGKFEMPDNPKGSTLFEVKTLGLESRFFVDTEVVVGGDSDSDGGNAVSLRSVSSNIHRQDRSAEAELQLHVGEGLAFKEDTFLTSANLCRWVIDFNEISLGKQVGLGSYGVVFKGKWKGVDVAVKRFIKQQLDERRLLEFRAEMAFLSELHHPNIVLFIGACVKRPNLCIVTEFVKRGALKEIIADSSIRLPWHRRLGLLRSAAVGLAYLHTRQPAGIVHRDVKPSNLLVDDEWNVKVADFGFARIKEDNATMTRCGTPCWTAPEVIRGERYSEKADVYSFGIIVWELVTRKAPFAGRNFMGVTLEVLEGRRPTVPADCPKAVAKLMNKCWHASPDKRPSMDHVVAALDGLLGASHTNDASDADV</sequence>
<feature type="domain" description="Protein kinase" evidence="15">
    <location>
        <begin position="785"/>
        <end position="1053"/>
    </location>
</feature>
<keyword evidence="7 18" id="KW-0418">Kinase</keyword>
<dbReference type="InterPro" id="IPR001054">
    <property type="entry name" value="A/G_cyclase"/>
</dbReference>
<dbReference type="Pfam" id="PF00211">
    <property type="entry name" value="Guanylate_cyc"/>
    <property type="match status" value="1"/>
</dbReference>
<dbReference type="CDD" id="cd00054">
    <property type="entry name" value="EGF_CA"/>
    <property type="match status" value="1"/>
</dbReference>
<dbReference type="SUPFAM" id="SSF53850">
    <property type="entry name" value="Periplasmic binding protein-like II"/>
    <property type="match status" value="2"/>
</dbReference>
<evidence type="ECO:0000256" key="9">
    <source>
        <dbReference type="ARBA" id="ARBA00047899"/>
    </source>
</evidence>
<dbReference type="OrthoDB" id="4062651at2759"/>
<dbReference type="SUPFAM" id="SSF55073">
    <property type="entry name" value="Nucleotide cyclase"/>
    <property type="match status" value="1"/>
</dbReference>
<dbReference type="SUPFAM" id="SSF56112">
    <property type="entry name" value="Protein kinase-like (PK-like)"/>
    <property type="match status" value="2"/>
</dbReference>
<dbReference type="PROSITE" id="PS01186">
    <property type="entry name" value="EGF_2"/>
    <property type="match status" value="1"/>
</dbReference>
<dbReference type="SMART" id="SM00220">
    <property type="entry name" value="S_TKc"/>
    <property type="match status" value="2"/>
</dbReference>
<feature type="domain" description="Guanylate cyclase" evidence="17">
    <location>
        <begin position="1132"/>
        <end position="1277"/>
    </location>
</feature>
<dbReference type="PROSITE" id="PS00107">
    <property type="entry name" value="PROTEIN_KINASE_ATP"/>
    <property type="match status" value="2"/>
</dbReference>
<dbReference type="CDD" id="cd13999">
    <property type="entry name" value="STKc_MAP3K-like"/>
    <property type="match status" value="2"/>
</dbReference>
<evidence type="ECO:0000259" key="17">
    <source>
        <dbReference type="PROSITE" id="PS50125"/>
    </source>
</evidence>
<feature type="compositionally biased region" description="Low complexity" evidence="13">
    <location>
        <begin position="1085"/>
        <end position="1103"/>
    </location>
</feature>
<feature type="disulfide bond" evidence="11">
    <location>
        <begin position="716"/>
        <end position="725"/>
    </location>
</feature>